<organism evidence="1 2">
    <name type="scientific">Gomphosphaeria aponina SAG 52.96 = DSM 107014</name>
    <dbReference type="NCBI Taxonomy" id="1521640"/>
    <lineage>
        <taxon>Bacteria</taxon>
        <taxon>Bacillati</taxon>
        <taxon>Cyanobacteriota</taxon>
        <taxon>Cyanophyceae</taxon>
        <taxon>Oscillatoriophycideae</taxon>
        <taxon>Chroococcales</taxon>
        <taxon>Gomphosphaeriaceae</taxon>
        <taxon>Gomphosphaeria</taxon>
    </lineage>
</organism>
<dbReference type="AlphaFoldDB" id="A0A941JQC5"/>
<gene>
    <name evidence="1" type="ORF">DSM107014_13210</name>
</gene>
<dbReference type="EMBL" id="JADQBC010000090">
    <property type="protein sequence ID" value="MBR8828838.1"/>
    <property type="molecule type" value="Genomic_DNA"/>
</dbReference>
<name>A0A941JQC5_9CHRO</name>
<evidence type="ECO:0000313" key="1">
    <source>
        <dbReference type="EMBL" id="MBR8828838.1"/>
    </source>
</evidence>
<proteinExistence type="predicted"/>
<accession>A0A941JQC5</accession>
<comment type="caution">
    <text evidence="1">The sequence shown here is derived from an EMBL/GenBank/DDBJ whole genome shotgun (WGS) entry which is preliminary data.</text>
</comment>
<protein>
    <submittedName>
        <fullName evidence="1">Uncharacterized protein</fullName>
    </submittedName>
</protein>
<reference evidence="1" key="1">
    <citation type="submission" date="2021-02" db="EMBL/GenBank/DDBJ databases">
        <title>Metagenome analyses of Stigonema ocellatum DSM 106950, Chlorogloea purpurea SAG 13.99 and Gomphosphaeria aponina DSM 107014.</title>
        <authorList>
            <person name="Marter P."/>
            <person name="Huang S."/>
        </authorList>
    </citation>
    <scope>NUCLEOTIDE SEQUENCE</scope>
    <source>
        <strain evidence="1">JP213</strain>
    </source>
</reference>
<dbReference type="Proteomes" id="UP000767446">
    <property type="component" value="Unassembled WGS sequence"/>
</dbReference>
<evidence type="ECO:0000313" key="2">
    <source>
        <dbReference type="Proteomes" id="UP000767446"/>
    </source>
</evidence>
<sequence>MSQSIVQLVNGLPEDNLTVSVLKALDFVVPGEWENLVGFEHTISAITGETDMNEIRKIRERVIEIYEDGKEGYKTAVWIYQTLDKTDRAIGAGAIADKIGDMFSFIPVLDKITPKADNLQTVDLSLKLVGELIAYSKMNQISLNPQNFAASLQENYRYEALMRMAALVAIDGLIPLGPDFLSKVQNTLSGSSTRGLERNPNFSAISRLIPGADKQGFINQTFGAVQGWMEDLISSIGLTPETLFAHLSNLIEFSDDKLDYVAAFLDASTNYYEHTGIQTVARNLITRAVSS</sequence>